<dbReference type="InterPro" id="IPR010916">
    <property type="entry name" value="TonB_box_CS"/>
</dbReference>
<evidence type="ECO:0000313" key="4">
    <source>
        <dbReference type="Proteomes" id="UP000608513"/>
    </source>
</evidence>
<evidence type="ECO:0000313" key="3">
    <source>
        <dbReference type="EMBL" id="MBC5783611.1"/>
    </source>
</evidence>
<dbReference type="RefSeq" id="WP_187076359.1">
    <property type="nucleotide sequence ID" value="NZ_JACORT010000004.1"/>
</dbReference>
<evidence type="ECO:0000256" key="2">
    <source>
        <dbReference type="SAM" id="SignalP"/>
    </source>
</evidence>
<gene>
    <name evidence="3" type="ORF">H8N03_11700</name>
</gene>
<feature type="signal peptide" evidence="2">
    <location>
        <begin position="1"/>
        <end position="24"/>
    </location>
</feature>
<name>A0A923SB89_9BURK</name>
<dbReference type="EMBL" id="JACORT010000004">
    <property type="protein sequence ID" value="MBC5783611.1"/>
    <property type="molecule type" value="Genomic_DNA"/>
</dbReference>
<organism evidence="3 4">
    <name type="scientific">Ramlibacter cellulosilyticus</name>
    <dbReference type="NCBI Taxonomy" id="2764187"/>
    <lineage>
        <taxon>Bacteria</taxon>
        <taxon>Pseudomonadati</taxon>
        <taxon>Pseudomonadota</taxon>
        <taxon>Betaproteobacteria</taxon>
        <taxon>Burkholderiales</taxon>
        <taxon>Comamonadaceae</taxon>
        <taxon>Ramlibacter</taxon>
    </lineage>
</organism>
<protein>
    <submittedName>
        <fullName evidence="3">YXWGXW repeat-containing protein</fullName>
    </submittedName>
</protein>
<comment type="caution">
    <text evidence="3">The sequence shown here is derived from an EMBL/GenBank/DDBJ whole genome shotgun (WGS) entry which is preliminary data.</text>
</comment>
<accession>A0A923SB89</accession>
<proteinExistence type="predicted"/>
<dbReference type="PROSITE" id="PS00430">
    <property type="entry name" value="TONB_DEPENDENT_REC_1"/>
    <property type="match status" value="1"/>
</dbReference>
<feature type="region of interest" description="Disordered" evidence="1">
    <location>
        <begin position="154"/>
        <end position="181"/>
    </location>
</feature>
<dbReference type="AlphaFoldDB" id="A0A923SB89"/>
<feature type="compositionally biased region" description="Basic and acidic residues" evidence="1">
    <location>
        <begin position="154"/>
        <end position="174"/>
    </location>
</feature>
<dbReference type="Pfam" id="PF12779">
    <property type="entry name" value="WXXGXW"/>
    <property type="match status" value="2"/>
</dbReference>
<feature type="chain" id="PRO_5038047433" evidence="2">
    <location>
        <begin position="25"/>
        <end position="181"/>
    </location>
</feature>
<dbReference type="InterPro" id="IPR024447">
    <property type="entry name" value="YXWGXW_rpt"/>
</dbReference>
<evidence type="ECO:0000256" key="1">
    <source>
        <dbReference type="SAM" id="MobiDB-lite"/>
    </source>
</evidence>
<keyword evidence="2" id="KW-0732">Signal</keyword>
<keyword evidence="4" id="KW-1185">Reference proteome</keyword>
<reference evidence="3" key="1">
    <citation type="submission" date="2020-08" db="EMBL/GenBank/DDBJ databases">
        <title>Ramlibacter sp. USB13 16S ribosomal RNA gene genome sequencing and assembly.</title>
        <authorList>
            <person name="Kang M."/>
        </authorList>
    </citation>
    <scope>NUCLEOTIDE SEQUENCE</scope>
    <source>
        <strain evidence="3">USB13</strain>
    </source>
</reference>
<sequence>MKHKTLIAAALAASAFAGLGVAQAAPAVVAGTTPYGNSGSVPYYGGGTAPYYGSTAPYYGNTQVYTYPSNTVVVQGAPPAPIYESVPASREGYIWAPGHYVWENGRYHWRGGEWMASRPGYAWQAARWEQRSDGSWYLVGGTWVRTDNVAYGDNRRGPYGDRDGDGVINRDDNYPRNPNRW</sequence>
<dbReference type="Proteomes" id="UP000608513">
    <property type="component" value="Unassembled WGS sequence"/>
</dbReference>